<reference evidence="5" key="1">
    <citation type="journal article" date="2019" name="Int. J. Syst. Evol. Microbiol.">
        <title>The Global Catalogue of Microorganisms (GCM) 10K type strain sequencing project: providing services to taxonomists for standard genome sequencing and annotation.</title>
        <authorList>
            <consortium name="The Broad Institute Genomics Platform"/>
            <consortium name="The Broad Institute Genome Sequencing Center for Infectious Disease"/>
            <person name="Wu L."/>
            <person name="Ma J."/>
        </authorList>
    </citation>
    <scope>NUCLEOTIDE SEQUENCE [LARGE SCALE GENOMIC DNA]</scope>
    <source>
        <strain evidence="5">KCTC 22558</strain>
    </source>
</reference>
<dbReference type="SUPFAM" id="SSF52540">
    <property type="entry name" value="P-loop containing nucleoside triphosphate hydrolases"/>
    <property type="match status" value="1"/>
</dbReference>
<name>A0ABQ3C6L5_9GAMM</name>
<organism evidence="4 5">
    <name type="scientific">Cognatilysobacter xinjiangensis</name>
    <dbReference type="NCBI Taxonomy" id="546892"/>
    <lineage>
        <taxon>Bacteria</taxon>
        <taxon>Pseudomonadati</taxon>
        <taxon>Pseudomonadota</taxon>
        <taxon>Gammaproteobacteria</taxon>
        <taxon>Lysobacterales</taxon>
        <taxon>Lysobacteraceae</taxon>
        <taxon>Cognatilysobacter</taxon>
    </lineage>
</organism>
<dbReference type="Proteomes" id="UP000643403">
    <property type="component" value="Unassembled WGS sequence"/>
</dbReference>
<evidence type="ECO:0000256" key="2">
    <source>
        <dbReference type="ARBA" id="ARBA00023180"/>
    </source>
</evidence>
<dbReference type="InterPro" id="IPR037359">
    <property type="entry name" value="NST/OST"/>
</dbReference>
<dbReference type="InterPro" id="IPR027417">
    <property type="entry name" value="P-loop_NTPase"/>
</dbReference>
<keyword evidence="2" id="KW-0325">Glycoprotein</keyword>
<feature type="domain" description="Sulfotransferase" evidence="3">
    <location>
        <begin position="9"/>
        <end position="204"/>
    </location>
</feature>
<comment type="caution">
    <text evidence="4">The sequence shown here is derived from an EMBL/GenBank/DDBJ whole genome shotgun (WGS) entry which is preliminary data.</text>
</comment>
<keyword evidence="5" id="KW-1185">Reference proteome</keyword>
<keyword evidence="1" id="KW-0808">Transferase</keyword>
<proteinExistence type="predicted"/>
<evidence type="ECO:0000313" key="4">
    <source>
        <dbReference type="EMBL" id="GGZ70771.1"/>
    </source>
</evidence>
<sequence length="253" mass="29332">MTSPRITFVIGGAQKAGTTALATYMSAFSDICLPLGKEAHLFDHPDFDESWTAADIDSRFAAFWPRTNVPCLVGDATPLYMFDERLIRRISAYNPTMRWIILLRDPVDRSLSHYYMERGRGNEHLPLAAALLGEPYRLWRHRTELTQDSPRIMQSYVARSRYCRQLDALFRHTPRHNVLLLRTCDLRQDPAAVVAGVRQFLGLPQAHSPAEFPPVFEGRYERDGDRIVRRILKTLFRREVRELNRRYAIDLTN</sequence>
<dbReference type="InterPro" id="IPR000863">
    <property type="entry name" value="Sulfotransferase_dom"/>
</dbReference>
<dbReference type="EMBL" id="BMXY01000004">
    <property type="protein sequence ID" value="GGZ70771.1"/>
    <property type="molecule type" value="Genomic_DNA"/>
</dbReference>
<dbReference type="Gene3D" id="3.40.50.300">
    <property type="entry name" value="P-loop containing nucleotide triphosphate hydrolases"/>
    <property type="match status" value="1"/>
</dbReference>
<protein>
    <submittedName>
        <fullName evidence="4">Deacetylase sulfotransferase</fullName>
    </submittedName>
</protein>
<dbReference type="Pfam" id="PF00685">
    <property type="entry name" value="Sulfotransfer_1"/>
    <property type="match status" value="1"/>
</dbReference>
<evidence type="ECO:0000259" key="3">
    <source>
        <dbReference type="Pfam" id="PF00685"/>
    </source>
</evidence>
<gene>
    <name evidence="4" type="ORF">GCM10008101_26400</name>
</gene>
<dbReference type="PANTHER" id="PTHR10605:SF56">
    <property type="entry name" value="BIFUNCTIONAL HEPARAN SULFATE N-DEACETYLASE_N-SULFOTRANSFERASE"/>
    <property type="match status" value="1"/>
</dbReference>
<accession>A0ABQ3C6L5</accession>
<dbReference type="RefSeq" id="WP_189450751.1">
    <property type="nucleotide sequence ID" value="NZ_BMXY01000004.1"/>
</dbReference>
<dbReference type="PANTHER" id="PTHR10605">
    <property type="entry name" value="HEPARAN SULFATE SULFOTRANSFERASE"/>
    <property type="match status" value="1"/>
</dbReference>
<evidence type="ECO:0000256" key="1">
    <source>
        <dbReference type="ARBA" id="ARBA00022679"/>
    </source>
</evidence>
<evidence type="ECO:0000313" key="5">
    <source>
        <dbReference type="Proteomes" id="UP000643403"/>
    </source>
</evidence>